<evidence type="ECO:0000259" key="1">
    <source>
        <dbReference type="Pfam" id="PF01850"/>
    </source>
</evidence>
<dbReference type="InterPro" id="IPR002716">
    <property type="entry name" value="PIN_dom"/>
</dbReference>
<reference evidence="3" key="1">
    <citation type="journal article" date="2019" name="Int. J. Syst. Evol. Microbiol.">
        <title>The Global Catalogue of Microorganisms (GCM) 10K type strain sequencing project: providing services to taxonomists for standard genome sequencing and annotation.</title>
        <authorList>
            <consortium name="The Broad Institute Genomics Platform"/>
            <consortium name="The Broad Institute Genome Sequencing Center for Infectious Disease"/>
            <person name="Wu L."/>
            <person name="Ma J."/>
        </authorList>
    </citation>
    <scope>NUCLEOTIDE SEQUENCE [LARGE SCALE GENOMIC DNA]</scope>
    <source>
        <strain evidence="3">CGMCC 1.10106</strain>
    </source>
</reference>
<dbReference type="InterPro" id="IPR029060">
    <property type="entry name" value="PIN-like_dom_sf"/>
</dbReference>
<evidence type="ECO:0000313" key="3">
    <source>
        <dbReference type="Proteomes" id="UP000618591"/>
    </source>
</evidence>
<feature type="domain" description="PIN" evidence="1">
    <location>
        <begin position="11"/>
        <end position="87"/>
    </location>
</feature>
<protein>
    <recommendedName>
        <fullName evidence="1">PIN domain-containing protein</fullName>
    </recommendedName>
</protein>
<sequence length="89" mass="9619">MNAVRKAEGITIEIARHVVERSAEALGLRLVAIGALELTSALDAHQRYGRDSGHPAKLNFGDCFAYACAKTNGARLLYKGNDFSRTDLA</sequence>
<keyword evidence="3" id="KW-1185">Reference proteome</keyword>
<accession>A0ABQ1G0U1</accession>
<name>A0ABQ1G0U1_9SPHN</name>
<gene>
    <name evidence="2" type="ORF">GCM10011395_01250</name>
</gene>
<dbReference type="SUPFAM" id="SSF88723">
    <property type="entry name" value="PIN domain-like"/>
    <property type="match status" value="1"/>
</dbReference>
<dbReference type="EMBL" id="BMDW01000001">
    <property type="protein sequence ID" value="GGA34657.1"/>
    <property type="molecule type" value="Genomic_DNA"/>
</dbReference>
<dbReference type="Pfam" id="PF01850">
    <property type="entry name" value="PIN"/>
    <property type="match status" value="1"/>
</dbReference>
<comment type="caution">
    <text evidence="2">The sequence shown here is derived from an EMBL/GenBank/DDBJ whole genome shotgun (WGS) entry which is preliminary data.</text>
</comment>
<proteinExistence type="predicted"/>
<dbReference type="Gene3D" id="3.40.50.1010">
    <property type="entry name" value="5'-nuclease"/>
    <property type="match status" value="1"/>
</dbReference>
<organism evidence="2 3">
    <name type="scientific">Sphingomonas psychrolutea</name>
    <dbReference type="NCBI Taxonomy" id="1259676"/>
    <lineage>
        <taxon>Bacteria</taxon>
        <taxon>Pseudomonadati</taxon>
        <taxon>Pseudomonadota</taxon>
        <taxon>Alphaproteobacteria</taxon>
        <taxon>Sphingomonadales</taxon>
        <taxon>Sphingomonadaceae</taxon>
        <taxon>Sphingomonas</taxon>
    </lineage>
</organism>
<dbReference type="Proteomes" id="UP000618591">
    <property type="component" value="Unassembled WGS sequence"/>
</dbReference>
<dbReference type="CDD" id="cd09871">
    <property type="entry name" value="PIN_MtVapC28-VapC30-like"/>
    <property type="match status" value="1"/>
</dbReference>
<evidence type="ECO:0000313" key="2">
    <source>
        <dbReference type="EMBL" id="GGA34657.1"/>
    </source>
</evidence>